<comment type="caution">
    <text evidence="2">The sequence shown here is derived from an EMBL/GenBank/DDBJ whole genome shotgun (WGS) entry which is preliminary data.</text>
</comment>
<protein>
    <submittedName>
        <fullName evidence="2">Uncharacterized protein</fullName>
    </submittedName>
</protein>
<evidence type="ECO:0000313" key="3">
    <source>
        <dbReference type="Proteomes" id="UP000886998"/>
    </source>
</evidence>
<name>A0A8X6YXH8_9ARAC</name>
<dbReference type="Proteomes" id="UP000886998">
    <property type="component" value="Unassembled WGS sequence"/>
</dbReference>
<evidence type="ECO:0000313" key="2">
    <source>
        <dbReference type="EMBL" id="GFY79021.1"/>
    </source>
</evidence>
<dbReference type="AlphaFoldDB" id="A0A8X6YXH8"/>
<sequence length="110" mass="12030">MPPSVTLEVRHLRKKIIGMLFFGKCVREREIRLISDPDIWNILPDSPEAVCLPGSKTAVPITQVVPVVFATVRLPDENGSPVRAGGVIHGRDETSPEACQPDHSSARPLL</sequence>
<reference evidence="2" key="1">
    <citation type="submission" date="2020-08" db="EMBL/GenBank/DDBJ databases">
        <title>Multicomponent nature underlies the extraordinary mechanical properties of spider dragline silk.</title>
        <authorList>
            <person name="Kono N."/>
            <person name="Nakamura H."/>
            <person name="Mori M."/>
            <person name="Yoshida Y."/>
            <person name="Ohtoshi R."/>
            <person name="Malay A.D."/>
            <person name="Moran D.A.P."/>
            <person name="Tomita M."/>
            <person name="Numata K."/>
            <person name="Arakawa K."/>
        </authorList>
    </citation>
    <scope>NUCLEOTIDE SEQUENCE</scope>
</reference>
<organism evidence="2 3">
    <name type="scientific">Trichonephila inaurata madagascariensis</name>
    <dbReference type="NCBI Taxonomy" id="2747483"/>
    <lineage>
        <taxon>Eukaryota</taxon>
        <taxon>Metazoa</taxon>
        <taxon>Ecdysozoa</taxon>
        <taxon>Arthropoda</taxon>
        <taxon>Chelicerata</taxon>
        <taxon>Arachnida</taxon>
        <taxon>Araneae</taxon>
        <taxon>Araneomorphae</taxon>
        <taxon>Entelegynae</taxon>
        <taxon>Araneoidea</taxon>
        <taxon>Nephilidae</taxon>
        <taxon>Trichonephila</taxon>
        <taxon>Trichonephila inaurata</taxon>
    </lineage>
</organism>
<proteinExistence type="predicted"/>
<feature type="region of interest" description="Disordered" evidence="1">
    <location>
        <begin position="78"/>
        <end position="110"/>
    </location>
</feature>
<keyword evidence="3" id="KW-1185">Reference proteome</keyword>
<evidence type="ECO:0000256" key="1">
    <source>
        <dbReference type="SAM" id="MobiDB-lite"/>
    </source>
</evidence>
<gene>
    <name evidence="2" type="ORF">TNIN_471501</name>
</gene>
<dbReference type="EMBL" id="BMAV01023360">
    <property type="protein sequence ID" value="GFY79021.1"/>
    <property type="molecule type" value="Genomic_DNA"/>
</dbReference>
<accession>A0A8X6YXH8</accession>